<organism evidence="1 2">
    <name type="scientific">Apilactobacillus kunkeei DSM 12361 = ATCC 700308</name>
    <dbReference type="NCBI Taxonomy" id="1423768"/>
    <lineage>
        <taxon>Bacteria</taxon>
        <taxon>Bacillati</taxon>
        <taxon>Bacillota</taxon>
        <taxon>Bacilli</taxon>
        <taxon>Lactobacillales</taxon>
        <taxon>Lactobacillaceae</taxon>
        <taxon>Apilactobacillus</taxon>
    </lineage>
</organism>
<proteinExistence type="predicted"/>
<dbReference type="Proteomes" id="UP000051794">
    <property type="component" value="Unassembled WGS sequence"/>
</dbReference>
<evidence type="ECO:0000313" key="1">
    <source>
        <dbReference type="EMBL" id="KRK24728.1"/>
    </source>
</evidence>
<reference evidence="1 2" key="1">
    <citation type="journal article" date="2015" name="Genome Announc.">
        <title>Expanding the biotechnology potential of lactobacilli through comparative genomics of 213 strains and associated genera.</title>
        <authorList>
            <person name="Sun Z."/>
            <person name="Harris H.M."/>
            <person name="McCann A."/>
            <person name="Guo C."/>
            <person name="Argimon S."/>
            <person name="Zhang W."/>
            <person name="Yang X."/>
            <person name="Jeffery I.B."/>
            <person name="Cooney J.C."/>
            <person name="Kagawa T.F."/>
            <person name="Liu W."/>
            <person name="Song Y."/>
            <person name="Salvetti E."/>
            <person name="Wrobel A."/>
            <person name="Rasinkangas P."/>
            <person name="Parkhill J."/>
            <person name="Rea M.C."/>
            <person name="O'Sullivan O."/>
            <person name="Ritari J."/>
            <person name="Douillard F.P."/>
            <person name="Paul Ross R."/>
            <person name="Yang R."/>
            <person name="Briner A.E."/>
            <person name="Felis G.E."/>
            <person name="de Vos W.M."/>
            <person name="Barrangou R."/>
            <person name="Klaenhammer T.R."/>
            <person name="Caufield P.W."/>
            <person name="Cui Y."/>
            <person name="Zhang H."/>
            <person name="O'Toole P.W."/>
        </authorList>
    </citation>
    <scope>NUCLEOTIDE SEQUENCE [LARGE SCALE GENOMIC DNA]</scope>
    <source>
        <strain evidence="1 2">DSM 12361</strain>
    </source>
</reference>
<evidence type="ECO:0008006" key="3">
    <source>
        <dbReference type="Google" id="ProtNLM"/>
    </source>
</evidence>
<evidence type="ECO:0000313" key="2">
    <source>
        <dbReference type="Proteomes" id="UP000051794"/>
    </source>
</evidence>
<protein>
    <recommendedName>
        <fullName evidence="3">dUTPase</fullName>
    </recommendedName>
</protein>
<dbReference type="PATRIC" id="fig|1423768.4.peg.605"/>
<comment type="caution">
    <text evidence="1">The sequence shown here is derived from an EMBL/GenBank/DDBJ whole genome shotgun (WGS) entry which is preliminary data.</text>
</comment>
<dbReference type="EMBL" id="AZCK01000002">
    <property type="protein sequence ID" value="KRK24728.1"/>
    <property type="molecule type" value="Genomic_DNA"/>
</dbReference>
<sequence length="177" mass="20844">MGCEVFRLLKFDEMIQQAVAKFNNIGQKQQLLLNGNNKQQKLFIQLDLSLAKLAEDSKRFSVYKKDQENIDVKNYKEMITKDVADVMKYYLLFASVHNWLDIIVIDEEDYNKIASMDADRDFNQVYLSIKRMMFNGFYNHSKKDFQFSWKIFLKFGIVDLGVDDKSLSTQFSEINSL</sequence>
<name>A0A0R1FS95_9LACO</name>
<gene>
    <name evidence="1" type="ORF">FD43_GL000599</name>
</gene>
<dbReference type="AlphaFoldDB" id="A0A0R1FS95"/>
<accession>A0A0R1FS95</accession>